<dbReference type="RefSeq" id="WP_157105737.1">
    <property type="nucleotide sequence ID" value="NZ_CP009246.1"/>
</dbReference>
<reference evidence="1 2" key="1">
    <citation type="submission" date="2019-06" db="EMBL/GenBank/DDBJ databases">
        <title>Whole genome shotgun sequence of Corynebacterium flavescens NBRC 14136.</title>
        <authorList>
            <person name="Hosoyama A."/>
            <person name="Uohara A."/>
            <person name="Ohji S."/>
            <person name="Ichikawa N."/>
        </authorList>
    </citation>
    <scope>NUCLEOTIDE SEQUENCE [LARGE SCALE GENOMIC DNA]</scope>
    <source>
        <strain evidence="1 2">NBRC 14136</strain>
    </source>
</reference>
<evidence type="ECO:0000313" key="1">
    <source>
        <dbReference type="EMBL" id="GEB97028.1"/>
    </source>
</evidence>
<dbReference type="PANTHER" id="PTHR43581">
    <property type="entry name" value="ATP/GTP PHOSPHATASE"/>
    <property type="match status" value="1"/>
</dbReference>
<dbReference type="InterPro" id="IPR027417">
    <property type="entry name" value="P-loop_NTPase"/>
</dbReference>
<protein>
    <recommendedName>
        <fullName evidence="3">AAA+ ATPase domain-containing protein</fullName>
    </recommendedName>
</protein>
<dbReference type="PANTHER" id="PTHR43581:SF2">
    <property type="entry name" value="EXCINUCLEASE ATPASE SUBUNIT"/>
    <property type="match status" value="1"/>
</dbReference>
<proteinExistence type="predicted"/>
<evidence type="ECO:0008006" key="3">
    <source>
        <dbReference type="Google" id="ProtNLM"/>
    </source>
</evidence>
<dbReference type="GeneID" id="82881044"/>
<organism evidence="1 2">
    <name type="scientific">Corynebacterium flavescens</name>
    <dbReference type="NCBI Taxonomy" id="28028"/>
    <lineage>
        <taxon>Bacteria</taxon>
        <taxon>Bacillati</taxon>
        <taxon>Actinomycetota</taxon>
        <taxon>Actinomycetes</taxon>
        <taxon>Mycobacteriales</taxon>
        <taxon>Corynebacteriaceae</taxon>
        <taxon>Corynebacterium</taxon>
    </lineage>
</organism>
<name>A0AB73B544_CORFL</name>
<evidence type="ECO:0000313" key="2">
    <source>
        <dbReference type="Proteomes" id="UP000315353"/>
    </source>
</evidence>
<accession>A0AB73B544</accession>
<dbReference type="Proteomes" id="UP000315353">
    <property type="component" value="Unassembled WGS sequence"/>
</dbReference>
<dbReference type="InterPro" id="IPR051396">
    <property type="entry name" value="Bact_Antivir_Def_Nuclease"/>
</dbReference>
<sequence>MRQAKEDAAWDALRKSRAGRATEVVNVDGIEIDLSEPCLVIAGRNGTGKSRLLRSLSRYLDEKAVLINLHSLCEKALDVLRSRDDLKDMKNEYERFGPDSERRSDIERIVGREYTDIDWFALELESTEPELEKRFRWIRDDEQSLVPYFEASYRGIDYSAQDMGLGEFSVHFLFWIIEQYRDATELTFLIDEPDAYLPPTASTALLARLQSICLKRSWSLVVSTHSPDVIESASNASSLAVLSVDADGGLSAIHVSQDSTVAETLLTPPPVRYEIFVEDESAYYLAHALVGKLGRRAAQEISIVWSRGQGYMVRLQSHLPLPPKPAVGHIYLFDGDQRSKVAASKPTQWPVLFLPSESDPDSLLKSGADSHALSIRLGNSAEEIAREIQAREGIDPHDWVNELAERFGRPRFLTAITEIWVEQNQELAEEFLEAFTKALKL</sequence>
<gene>
    <name evidence="1" type="ORF">CFL01nite_05230</name>
</gene>
<comment type="caution">
    <text evidence="1">The sequence shown here is derived from an EMBL/GenBank/DDBJ whole genome shotgun (WGS) entry which is preliminary data.</text>
</comment>
<dbReference type="AlphaFoldDB" id="A0AB73B544"/>
<dbReference type="EMBL" id="BJNB01000005">
    <property type="protein sequence ID" value="GEB97028.1"/>
    <property type="molecule type" value="Genomic_DNA"/>
</dbReference>
<dbReference type="Gene3D" id="3.40.50.300">
    <property type="entry name" value="P-loop containing nucleotide triphosphate hydrolases"/>
    <property type="match status" value="1"/>
</dbReference>
<dbReference type="SUPFAM" id="SSF52540">
    <property type="entry name" value="P-loop containing nucleoside triphosphate hydrolases"/>
    <property type="match status" value="1"/>
</dbReference>